<evidence type="ECO:0000256" key="2">
    <source>
        <dbReference type="SAM" id="Phobius"/>
    </source>
</evidence>
<keyword evidence="2" id="KW-0812">Transmembrane</keyword>
<gene>
    <name evidence="3" type="ORF">K227x_15770</name>
</gene>
<proteinExistence type="predicted"/>
<reference evidence="3 4" key="1">
    <citation type="submission" date="2019-02" db="EMBL/GenBank/DDBJ databases">
        <title>Deep-cultivation of Planctomycetes and their phenomic and genomic characterization uncovers novel biology.</title>
        <authorList>
            <person name="Wiegand S."/>
            <person name="Jogler M."/>
            <person name="Boedeker C."/>
            <person name="Pinto D."/>
            <person name="Vollmers J."/>
            <person name="Rivas-Marin E."/>
            <person name="Kohn T."/>
            <person name="Peeters S.H."/>
            <person name="Heuer A."/>
            <person name="Rast P."/>
            <person name="Oberbeckmann S."/>
            <person name="Bunk B."/>
            <person name="Jeske O."/>
            <person name="Meyerdierks A."/>
            <person name="Storesund J.E."/>
            <person name="Kallscheuer N."/>
            <person name="Luecker S."/>
            <person name="Lage O.M."/>
            <person name="Pohl T."/>
            <person name="Merkel B.J."/>
            <person name="Hornburger P."/>
            <person name="Mueller R.-W."/>
            <person name="Bruemmer F."/>
            <person name="Labrenz M."/>
            <person name="Spormann A.M."/>
            <person name="Op den Camp H."/>
            <person name="Overmann J."/>
            <person name="Amann R."/>
            <person name="Jetten M.S.M."/>
            <person name="Mascher T."/>
            <person name="Medema M.H."/>
            <person name="Devos D.P."/>
            <person name="Kaster A.-K."/>
            <person name="Ovreas L."/>
            <person name="Rohde M."/>
            <person name="Galperin M.Y."/>
            <person name="Jogler C."/>
        </authorList>
    </citation>
    <scope>NUCLEOTIDE SEQUENCE [LARGE SCALE GENOMIC DNA]</scope>
    <source>
        <strain evidence="3 4">K22_7</strain>
    </source>
</reference>
<organism evidence="3 4">
    <name type="scientific">Rubripirellula lacrimiformis</name>
    <dbReference type="NCBI Taxonomy" id="1930273"/>
    <lineage>
        <taxon>Bacteria</taxon>
        <taxon>Pseudomonadati</taxon>
        <taxon>Planctomycetota</taxon>
        <taxon>Planctomycetia</taxon>
        <taxon>Pirellulales</taxon>
        <taxon>Pirellulaceae</taxon>
        <taxon>Rubripirellula</taxon>
    </lineage>
</organism>
<feature type="region of interest" description="Disordered" evidence="1">
    <location>
        <begin position="251"/>
        <end position="271"/>
    </location>
</feature>
<dbReference type="Proteomes" id="UP000318538">
    <property type="component" value="Chromosome"/>
</dbReference>
<sequence>MAIRSIGAKALQQNKSDWVNVAESKSVATNSLELGCAGSDAIDPATKCTPKLRSLRRWLTAGCLGLIVVGSTGCTMTAGFGRSLAHSECIDDFMIGYRNKALAEKAWHCRKSQFGKQCYGKEFKDGFIQGYMEVAQGGYACTPAMAPSKYWGWRYQSANGQGAVNAWFQGFPEGARAAEEDGIGNWSQVSVQTRPTQQPAMAPPPMPYGTPVPIESTPANPFYQEHDIVPGPANFDVPSGASEVIETLAPSNSASFDPTGSSSLSDYESGFDSSQAEAYTAMTDNSDIDIDQVFGASSGSVTISDEDDNSLPFSFE</sequence>
<protein>
    <submittedName>
        <fullName evidence="3">Uncharacterized protein</fullName>
    </submittedName>
</protein>
<evidence type="ECO:0000313" key="4">
    <source>
        <dbReference type="Proteomes" id="UP000318538"/>
    </source>
</evidence>
<dbReference type="OrthoDB" id="215737at2"/>
<dbReference type="EMBL" id="CP036525">
    <property type="protein sequence ID" value="QDT03195.1"/>
    <property type="molecule type" value="Genomic_DNA"/>
</dbReference>
<keyword evidence="4" id="KW-1185">Reference proteome</keyword>
<name>A0A517N7S9_9BACT</name>
<keyword evidence="2" id="KW-1133">Transmembrane helix</keyword>
<evidence type="ECO:0000313" key="3">
    <source>
        <dbReference type="EMBL" id="QDT03195.1"/>
    </source>
</evidence>
<evidence type="ECO:0000256" key="1">
    <source>
        <dbReference type="SAM" id="MobiDB-lite"/>
    </source>
</evidence>
<dbReference type="KEGG" id="rlc:K227x_15770"/>
<feature type="transmembrane region" description="Helical" evidence="2">
    <location>
        <begin position="58"/>
        <end position="80"/>
    </location>
</feature>
<dbReference type="RefSeq" id="WP_145168941.1">
    <property type="nucleotide sequence ID" value="NZ_CP036525.1"/>
</dbReference>
<dbReference type="AlphaFoldDB" id="A0A517N7S9"/>
<keyword evidence="2" id="KW-0472">Membrane</keyword>
<accession>A0A517N7S9</accession>